<proteinExistence type="predicted"/>
<dbReference type="EMBL" id="CP012677">
    <property type="protein sequence ID" value="ALE93583.1"/>
    <property type="molecule type" value="Genomic_DNA"/>
</dbReference>
<protein>
    <submittedName>
        <fullName evidence="1">Uncharacterized protein</fullName>
    </submittedName>
</protein>
<dbReference type="PATRIC" id="fig|656366.3.peg.3606"/>
<keyword evidence="2" id="KW-1185">Reference proteome</keyword>
<dbReference type="KEGG" id="aaq:AOC05_16735"/>
<evidence type="ECO:0000313" key="2">
    <source>
        <dbReference type="Proteomes" id="UP000062833"/>
    </source>
</evidence>
<dbReference type="Proteomes" id="UP000062833">
    <property type="component" value="Chromosome"/>
</dbReference>
<name>A0A0M4RR02_9MICC</name>
<accession>A0A0M4RR02</accession>
<evidence type="ECO:0000313" key="1">
    <source>
        <dbReference type="EMBL" id="ALE93583.1"/>
    </source>
</evidence>
<reference evidence="2" key="1">
    <citation type="submission" date="2015-09" db="EMBL/GenBank/DDBJ databases">
        <title>Complete genome of Arthrobacter alpinus strain R3.8.</title>
        <authorList>
            <person name="See-Too W.S."/>
            <person name="Chan K.G."/>
        </authorList>
    </citation>
    <scope>NUCLEOTIDE SEQUENCE [LARGE SCALE GENOMIC DNA]</scope>
    <source>
        <strain evidence="2">R3.8</strain>
    </source>
</reference>
<gene>
    <name evidence="1" type="ORF">AOC05_16735</name>
</gene>
<organism evidence="1 2">
    <name type="scientific">Arthrobacter alpinus</name>
    <dbReference type="NCBI Taxonomy" id="656366"/>
    <lineage>
        <taxon>Bacteria</taxon>
        <taxon>Bacillati</taxon>
        <taxon>Actinomycetota</taxon>
        <taxon>Actinomycetes</taxon>
        <taxon>Micrococcales</taxon>
        <taxon>Micrococcaceae</taxon>
        <taxon>Arthrobacter</taxon>
    </lineage>
</organism>
<dbReference type="AlphaFoldDB" id="A0A0M4RR02"/>
<sequence>MVFASFCAAISDLVLQALLRVKLFASPHAPAGAARKDGSVLMDEQREAIPTASWTACVWLGQAFAGLR</sequence>